<evidence type="ECO:0000256" key="2">
    <source>
        <dbReference type="PIRNR" id="PIRNR006429"/>
    </source>
</evidence>
<evidence type="ECO:0000259" key="4">
    <source>
        <dbReference type="Pfam" id="PF01645"/>
    </source>
</evidence>
<dbReference type="PANTHER" id="PTHR43819">
    <property type="entry name" value="ARCHAEAL-TYPE GLUTAMATE SYNTHASE [NADPH]"/>
    <property type="match status" value="1"/>
</dbReference>
<dbReference type="PIRSF" id="PIRSF500060">
    <property type="entry name" value="UCP500060"/>
    <property type="match status" value="1"/>
</dbReference>
<dbReference type="AlphaFoldDB" id="A0A1I4EWZ3"/>
<evidence type="ECO:0000256" key="1">
    <source>
        <dbReference type="ARBA" id="ARBA00009716"/>
    </source>
</evidence>
<accession>A0A1I4EWZ3</accession>
<keyword evidence="3" id="KW-0812">Transmembrane</keyword>
<dbReference type="SUPFAM" id="SSF51395">
    <property type="entry name" value="FMN-linked oxidoreductases"/>
    <property type="match status" value="1"/>
</dbReference>
<evidence type="ECO:0000313" key="5">
    <source>
        <dbReference type="EMBL" id="SFL10222.1"/>
    </source>
</evidence>
<gene>
    <name evidence="5" type="ORF">SAMN05216302_103142</name>
</gene>
<dbReference type="InterPro" id="IPR027283">
    <property type="entry name" value="YerD"/>
</dbReference>
<dbReference type="InterPro" id="IPR013785">
    <property type="entry name" value="Aldolase_TIM"/>
</dbReference>
<dbReference type="PANTHER" id="PTHR43819:SF1">
    <property type="entry name" value="ARCHAEAL-TYPE GLUTAMATE SYNTHASE [NADPH]"/>
    <property type="match status" value="1"/>
</dbReference>
<dbReference type="GO" id="GO:0006537">
    <property type="term" value="P:glutamate biosynthetic process"/>
    <property type="evidence" value="ECO:0007669"/>
    <property type="project" value="InterPro"/>
</dbReference>
<dbReference type="InterPro" id="IPR002932">
    <property type="entry name" value="Glu_synthdom"/>
</dbReference>
<dbReference type="InterPro" id="IPR024188">
    <property type="entry name" value="GltB"/>
</dbReference>
<evidence type="ECO:0000256" key="3">
    <source>
        <dbReference type="SAM" id="Phobius"/>
    </source>
</evidence>
<evidence type="ECO:0000313" key="6">
    <source>
        <dbReference type="Proteomes" id="UP000199533"/>
    </source>
</evidence>
<dbReference type="GO" id="GO:0015930">
    <property type="term" value="F:glutamate synthase activity"/>
    <property type="evidence" value="ECO:0007669"/>
    <property type="project" value="InterPro"/>
</dbReference>
<keyword evidence="3" id="KW-1133">Transmembrane helix</keyword>
<name>A0A1I4EWZ3_9PROT</name>
<reference evidence="6" key="1">
    <citation type="submission" date="2016-10" db="EMBL/GenBank/DDBJ databases">
        <authorList>
            <person name="Varghese N."/>
            <person name="Submissions S."/>
        </authorList>
    </citation>
    <scope>NUCLEOTIDE SEQUENCE [LARGE SCALE GENOMIC DNA]</scope>
    <source>
        <strain evidence="6">Nm69</strain>
    </source>
</reference>
<dbReference type="CDD" id="cd02808">
    <property type="entry name" value="GltS_FMN"/>
    <property type="match status" value="1"/>
</dbReference>
<comment type="similarity">
    <text evidence="1 2">Belongs to the glutamate synthase family.</text>
</comment>
<dbReference type="EMBL" id="FOSP01000031">
    <property type="protein sequence ID" value="SFL10222.1"/>
    <property type="molecule type" value="Genomic_DNA"/>
</dbReference>
<dbReference type="STRING" id="52441.SAMN05216302_103142"/>
<dbReference type="Gene3D" id="3.20.20.70">
    <property type="entry name" value="Aldolase class I"/>
    <property type="match status" value="1"/>
</dbReference>
<dbReference type="PIRSF" id="PIRSF006429">
    <property type="entry name" value="GOGAT_lg_2"/>
    <property type="match status" value="1"/>
</dbReference>
<feature type="transmembrane region" description="Helical" evidence="3">
    <location>
        <begin position="32"/>
        <end position="49"/>
    </location>
</feature>
<protein>
    <submittedName>
        <fullName evidence="5">Glutamate synthase domain-containing protein 2</fullName>
    </submittedName>
</protein>
<feature type="domain" description="Glutamate synthase" evidence="4">
    <location>
        <begin position="114"/>
        <end position="474"/>
    </location>
</feature>
<sequence>MDVMRIVFVFVSLLSLFLIVALSFFWPKIGMVLLVLATPLIVIGCFDMVQTKHSLRRNFPLIGRGRWLMEFARPFVRQYFIESDIDGAPINRMFRSVIYQRAKCNLDTNPYGTKIDTYRQGYEWFAHSIAAFHLKHKDADPRILIGGTNCKQPYSASVLNISAMSFGSLSNNAIRALNKGAKTGNFAHNTGEGGVTPFHLAHNGDLIWQIGTGYFGCRSETGFFCEKKFTETAVHENIKMIEIKLSQGAKPGHGGILPAAKNTPEIARIRGVKPYVAVVSPPAHTAFSNPVEMMLFIQKLRDLSKGKPVGFKLCVGRPSEFIALCKAMVKTGIRPDFITVDGAEGGTGAAPLEFSNSVGMPLRDGLRVVCDVLTGFNLKKNVKVIAVGKIFTGFHMARLISIGADLCYSARGMMLALGCVQSLICNTNDCPTGVATQNAGLTKGLVVTDKSQRVANFHRETVKALMEILASAGLSDIVQVNRTHVFRRIDQICIKRYDELFPYLTPGCLLEEPYPAYLEKDVKEASADSFCPEKHIASCDEGLVVIN</sequence>
<feature type="transmembrane region" description="Helical" evidence="3">
    <location>
        <begin position="7"/>
        <end position="26"/>
    </location>
</feature>
<dbReference type="Proteomes" id="UP000199533">
    <property type="component" value="Unassembled WGS sequence"/>
</dbReference>
<keyword evidence="3" id="KW-0472">Membrane</keyword>
<proteinExistence type="inferred from homology"/>
<keyword evidence="6" id="KW-1185">Reference proteome</keyword>
<dbReference type="Pfam" id="PF01645">
    <property type="entry name" value="Glu_synthase"/>
    <property type="match status" value="1"/>
</dbReference>
<organism evidence="5 6">
    <name type="scientific">Nitrosomonas aestuarii</name>
    <dbReference type="NCBI Taxonomy" id="52441"/>
    <lineage>
        <taxon>Bacteria</taxon>
        <taxon>Pseudomonadati</taxon>
        <taxon>Pseudomonadota</taxon>
        <taxon>Betaproteobacteria</taxon>
        <taxon>Nitrosomonadales</taxon>
        <taxon>Nitrosomonadaceae</taxon>
        <taxon>Nitrosomonas</taxon>
    </lineage>
</organism>